<organism evidence="6 7">
    <name type="scientific">Nocardia colli</name>
    <dbReference type="NCBI Taxonomy" id="2545717"/>
    <lineage>
        <taxon>Bacteria</taxon>
        <taxon>Bacillati</taxon>
        <taxon>Actinomycetota</taxon>
        <taxon>Actinomycetes</taxon>
        <taxon>Mycobacteriales</taxon>
        <taxon>Nocardiaceae</taxon>
        <taxon>Nocardia</taxon>
    </lineage>
</organism>
<evidence type="ECO:0000256" key="2">
    <source>
        <dbReference type="ARBA" id="ARBA00023125"/>
    </source>
</evidence>
<dbReference type="InterPro" id="IPR032687">
    <property type="entry name" value="AraC-type_N"/>
</dbReference>
<dbReference type="SMART" id="SM00342">
    <property type="entry name" value="HTH_ARAC"/>
    <property type="match status" value="1"/>
</dbReference>
<comment type="caution">
    <text evidence="6">The sequence shown here is derived from an EMBL/GenBank/DDBJ whole genome shotgun (WGS) entry which is preliminary data.</text>
</comment>
<dbReference type="InterPro" id="IPR018060">
    <property type="entry name" value="HTH_AraC"/>
</dbReference>
<evidence type="ECO:0000256" key="4">
    <source>
        <dbReference type="SAM" id="MobiDB-lite"/>
    </source>
</evidence>
<dbReference type="GO" id="GO:0000976">
    <property type="term" value="F:transcription cis-regulatory region binding"/>
    <property type="evidence" value="ECO:0007669"/>
    <property type="project" value="TreeGrafter"/>
</dbReference>
<dbReference type="PANTHER" id="PTHR47894:SF1">
    <property type="entry name" value="HTH-TYPE TRANSCRIPTIONAL REGULATOR VQSM"/>
    <property type="match status" value="1"/>
</dbReference>
<dbReference type="GO" id="GO:0005829">
    <property type="term" value="C:cytosol"/>
    <property type="evidence" value="ECO:0007669"/>
    <property type="project" value="TreeGrafter"/>
</dbReference>
<sequence length="434" mass="48629">MAFRQTRRRGRRCRRPRPGHPGHHPHRRPVGARRPGPIRHRPNHHHAERNAAARALSSLSFRTTDRPRIDRFRQAVRYGEFDEECEYMFDREFRRSTSSVRVLIALAEERGMSITECLSGSTLSATDIECTARQELVVVRNLLRRFGAEAALGAEAGRRADIPLTGPWGLALLSSRTTRDAIDVMVRYLDRAFVSGRFLAEESAGVLRLRFDDSECPPDLRVFLAERIIAGLGAIGGELFDSGIPPARIEFRRPAPGDLGRYREIYGTEPIFGAETDTVTFDGRCLDRPVPATNERARGACAQLCRDLLDRHHTRSGVAGAVRDLLVRNPGDIPDQIAVANELFMSPRTLSRRLNEEDASFRGLLDEVRQLMSEQLLAYTDLTTEQVAARLGYAEAASFIRAFRRWKGCPPQEFRLHGGRALAPARAPVAVGVH</sequence>
<dbReference type="Pfam" id="PF12625">
    <property type="entry name" value="Arabinose_bd"/>
    <property type="match status" value="1"/>
</dbReference>
<evidence type="ECO:0000256" key="1">
    <source>
        <dbReference type="ARBA" id="ARBA00023015"/>
    </source>
</evidence>
<feature type="region of interest" description="Disordered" evidence="4">
    <location>
        <begin position="1"/>
        <end position="47"/>
    </location>
</feature>
<evidence type="ECO:0000313" key="6">
    <source>
        <dbReference type="EMBL" id="KAA8886101.1"/>
    </source>
</evidence>
<evidence type="ECO:0000256" key="3">
    <source>
        <dbReference type="ARBA" id="ARBA00023163"/>
    </source>
</evidence>
<dbReference type="Pfam" id="PF12833">
    <property type="entry name" value="HTH_18"/>
    <property type="match status" value="1"/>
</dbReference>
<evidence type="ECO:0000259" key="5">
    <source>
        <dbReference type="PROSITE" id="PS01124"/>
    </source>
</evidence>
<dbReference type="Proteomes" id="UP000323876">
    <property type="component" value="Unassembled WGS sequence"/>
</dbReference>
<dbReference type="PROSITE" id="PS01124">
    <property type="entry name" value="HTH_ARAC_FAMILY_2"/>
    <property type="match status" value="1"/>
</dbReference>
<accession>A0A5N0EFB7</accession>
<evidence type="ECO:0000313" key="7">
    <source>
        <dbReference type="Proteomes" id="UP000323876"/>
    </source>
</evidence>
<proteinExistence type="predicted"/>
<dbReference type="InterPro" id="IPR009057">
    <property type="entry name" value="Homeodomain-like_sf"/>
</dbReference>
<dbReference type="AlphaFoldDB" id="A0A5N0EFB7"/>
<feature type="domain" description="HTH araC/xylS-type" evidence="5">
    <location>
        <begin position="339"/>
        <end position="417"/>
    </location>
</feature>
<gene>
    <name evidence="6" type="ORF">F3087_26205</name>
</gene>
<dbReference type="Gene3D" id="1.10.10.60">
    <property type="entry name" value="Homeodomain-like"/>
    <property type="match status" value="1"/>
</dbReference>
<dbReference type="SUPFAM" id="SSF46689">
    <property type="entry name" value="Homeodomain-like"/>
    <property type="match status" value="1"/>
</dbReference>
<dbReference type="GO" id="GO:0003700">
    <property type="term" value="F:DNA-binding transcription factor activity"/>
    <property type="evidence" value="ECO:0007669"/>
    <property type="project" value="InterPro"/>
</dbReference>
<keyword evidence="1" id="KW-0805">Transcription regulation</keyword>
<reference evidence="6 7" key="1">
    <citation type="submission" date="2019-09" db="EMBL/GenBank/DDBJ databases">
        <authorList>
            <person name="Wang X."/>
        </authorList>
    </citation>
    <scope>NUCLEOTIDE SEQUENCE [LARGE SCALE GENOMIC DNA]</scope>
    <source>
        <strain evidence="6 7">CICC 11023</strain>
    </source>
</reference>
<keyword evidence="7" id="KW-1185">Reference proteome</keyword>
<keyword evidence="2" id="KW-0238">DNA-binding</keyword>
<dbReference type="OrthoDB" id="5241536at2"/>
<protein>
    <submittedName>
        <fullName evidence="6">AraC family transcriptional regulator</fullName>
    </submittedName>
</protein>
<dbReference type="PANTHER" id="PTHR47894">
    <property type="entry name" value="HTH-TYPE TRANSCRIPTIONAL REGULATOR GADX"/>
    <property type="match status" value="1"/>
</dbReference>
<dbReference type="EMBL" id="VXLC01000014">
    <property type="protein sequence ID" value="KAA8886101.1"/>
    <property type="molecule type" value="Genomic_DNA"/>
</dbReference>
<keyword evidence="3" id="KW-0804">Transcription</keyword>
<name>A0A5N0EFB7_9NOCA</name>